<proteinExistence type="predicted"/>
<gene>
    <name evidence="2" type="ORF">ATANTOWER_023373</name>
</gene>
<comment type="caution">
    <text evidence="2">The sequence shown here is derived from an EMBL/GenBank/DDBJ whole genome shotgun (WGS) entry which is preliminary data.</text>
</comment>
<keyword evidence="3" id="KW-1185">Reference proteome</keyword>
<name>A0ABU7C1I4_9TELE</name>
<evidence type="ECO:0000313" key="2">
    <source>
        <dbReference type="EMBL" id="MED6256787.1"/>
    </source>
</evidence>
<feature type="region of interest" description="Disordered" evidence="1">
    <location>
        <begin position="19"/>
        <end position="88"/>
    </location>
</feature>
<protein>
    <submittedName>
        <fullName evidence="2">Uncharacterized protein</fullName>
    </submittedName>
</protein>
<organism evidence="2 3">
    <name type="scientific">Ataeniobius toweri</name>
    <dbReference type="NCBI Taxonomy" id="208326"/>
    <lineage>
        <taxon>Eukaryota</taxon>
        <taxon>Metazoa</taxon>
        <taxon>Chordata</taxon>
        <taxon>Craniata</taxon>
        <taxon>Vertebrata</taxon>
        <taxon>Euteleostomi</taxon>
        <taxon>Actinopterygii</taxon>
        <taxon>Neopterygii</taxon>
        <taxon>Teleostei</taxon>
        <taxon>Neoteleostei</taxon>
        <taxon>Acanthomorphata</taxon>
        <taxon>Ovalentaria</taxon>
        <taxon>Atherinomorphae</taxon>
        <taxon>Cyprinodontiformes</taxon>
        <taxon>Goodeidae</taxon>
        <taxon>Ataeniobius</taxon>
    </lineage>
</organism>
<dbReference type="Proteomes" id="UP001345963">
    <property type="component" value="Unassembled WGS sequence"/>
</dbReference>
<sequence length="105" mass="11653">MFYLNNGYNHPSIVFPLSEIGSQGQRVQEETPRHLSPQRHPPAHSEGSQGVPRPDGIYIVPSASSGLSPGSPPSGTCTKNIQREAPGRHPDRRIINLLFYFLNFF</sequence>
<reference evidence="2 3" key="1">
    <citation type="submission" date="2021-07" db="EMBL/GenBank/DDBJ databases">
        <authorList>
            <person name="Palmer J.M."/>
        </authorList>
    </citation>
    <scope>NUCLEOTIDE SEQUENCE [LARGE SCALE GENOMIC DNA]</scope>
    <source>
        <strain evidence="2 3">AT_MEX2019</strain>
        <tissue evidence="2">Muscle</tissue>
    </source>
</reference>
<evidence type="ECO:0000256" key="1">
    <source>
        <dbReference type="SAM" id="MobiDB-lite"/>
    </source>
</evidence>
<dbReference type="EMBL" id="JAHUTI010078729">
    <property type="protein sequence ID" value="MED6256787.1"/>
    <property type="molecule type" value="Genomic_DNA"/>
</dbReference>
<feature type="compositionally biased region" description="Low complexity" evidence="1">
    <location>
        <begin position="61"/>
        <end position="75"/>
    </location>
</feature>
<accession>A0ABU7C1I4</accession>
<evidence type="ECO:0000313" key="3">
    <source>
        <dbReference type="Proteomes" id="UP001345963"/>
    </source>
</evidence>